<organism evidence="1 2">
    <name type="scientific">Xanthomonas cerealis pv. cerealis</name>
    <dbReference type="NCBI Taxonomy" id="152263"/>
    <lineage>
        <taxon>Bacteria</taxon>
        <taxon>Pseudomonadati</taxon>
        <taxon>Pseudomonadota</taxon>
        <taxon>Gammaproteobacteria</taxon>
        <taxon>Lysobacterales</taxon>
        <taxon>Lysobacteraceae</taxon>
        <taxon>Xanthomonas</taxon>
        <taxon>Xanthomonas translucens group</taxon>
        <taxon>Xanthomonas cerealis</taxon>
    </lineage>
</organism>
<evidence type="ECO:0000313" key="2">
    <source>
        <dbReference type="Proteomes" id="UP000319349"/>
    </source>
</evidence>
<accession>A0A514E983</accession>
<sequence>MTTKDVEKYFALLGCLSTDEGVEAMFKELGVKRRPILAKPPKSPYEAILRISSQGILLSFTEQNYWQKLPPRLHGKSDNLVFANIAITSGIPDVMRRYDGLMPFGLDWSDTREAARAKMEAAGYGGSLHAYKRDSYWLPYFNARLTYMPGDLAKPEIPGLFDISVGILSPPAPILERVSHYPTVDVIRSLFGASANEERFREAFRDFEPDDLVRAVEREAVDRKREYGFELYFDPRRPAPDGTPGFVGIDMVRDRLSDYQCWRGDLPFGLSFDDSPSVLIERVGVQPDHWEENITWGVARWYLPDFLLWINFDILDNRIESVSILATGYRDDLLGS</sequence>
<evidence type="ECO:0000313" key="1">
    <source>
        <dbReference type="EMBL" id="QDI02515.1"/>
    </source>
</evidence>
<dbReference type="Proteomes" id="UP000319349">
    <property type="component" value="Chromosome"/>
</dbReference>
<protein>
    <submittedName>
        <fullName evidence="1">Uncharacterized protein</fullName>
    </submittedName>
</protein>
<dbReference type="AlphaFoldDB" id="A0A514E983"/>
<name>A0A514E983_9XANT</name>
<dbReference type="RefSeq" id="WP_142741746.1">
    <property type="nucleotide sequence ID" value="NZ_CP038228.1"/>
</dbReference>
<proteinExistence type="predicted"/>
<keyword evidence="2" id="KW-1185">Reference proteome</keyword>
<dbReference type="EMBL" id="CP038228">
    <property type="protein sequence ID" value="QDI02515.1"/>
    <property type="molecule type" value="Genomic_DNA"/>
</dbReference>
<reference evidence="1 2" key="1">
    <citation type="submission" date="2019-03" db="EMBL/GenBank/DDBJ databases">
        <title>Tal1 in Xanthomonas translucens pv. cerealis Contributes to Virulence in Bacterial Leaf Streak of Wheat.</title>
        <authorList>
            <person name="Shah S.M.A."/>
            <person name="Haq F."/>
            <person name="Ma W."/>
            <person name="Xu X."/>
            <person name="Wang S."/>
            <person name="Xu Z."/>
            <person name="Zou L."/>
            <person name="Zhu B."/>
            <person name="Chen G."/>
        </authorList>
    </citation>
    <scope>NUCLEOTIDE SEQUENCE [LARGE SCALE GENOMIC DNA]</scope>
    <source>
        <strain evidence="1 2">01</strain>
    </source>
</reference>
<gene>
    <name evidence="1" type="ORF">E4A48_01295</name>
</gene>